<dbReference type="PANTHER" id="PTHR30336">
    <property type="entry name" value="INNER MEMBRANE PROTEIN, PROBABLE PERMEASE"/>
    <property type="match status" value="1"/>
</dbReference>
<keyword evidence="4" id="KW-1185">Reference proteome</keyword>
<proteinExistence type="predicted"/>
<dbReference type="Gene3D" id="3.40.50.620">
    <property type="entry name" value="HUPs"/>
    <property type="match status" value="1"/>
</dbReference>
<name>A0A7W5ZNR2_9BACT</name>
<sequence>MFYILSKTFDVLLMPLTMVSIAIVYAMFLKNRTRSRWITGLSLFFLYLMSSPILVNELLKAWETPSQAISSEYQVGAVLTGGIIKKYDYQTKQVWLGKSGDRATQAFELYRLGKIKKIIISGGEGSFLTNKHTTSENDGIRQYLIYSGVPAEDIIQEPMARNTRDNAAYTAKILKEQLGTNKCVVITSAFHTPRALGCFRKAGVEVVPSPAHFLQENYDIWIDKFFPSEEALVAFYFVWHEMVGYTIYKIMGYL</sequence>
<keyword evidence="1" id="KW-1133">Transmembrane helix</keyword>
<accession>A0A7W5ZNR2</accession>
<dbReference type="GO" id="GO:0005886">
    <property type="term" value="C:plasma membrane"/>
    <property type="evidence" value="ECO:0007669"/>
    <property type="project" value="TreeGrafter"/>
</dbReference>
<dbReference type="InterPro" id="IPR003848">
    <property type="entry name" value="DUF218"/>
</dbReference>
<reference evidence="3 4" key="1">
    <citation type="submission" date="2020-08" db="EMBL/GenBank/DDBJ databases">
        <title>Genomic Encyclopedia of Type Strains, Phase IV (KMG-IV): sequencing the most valuable type-strain genomes for metagenomic binning, comparative biology and taxonomic classification.</title>
        <authorList>
            <person name="Goeker M."/>
        </authorList>
    </citation>
    <scope>NUCLEOTIDE SEQUENCE [LARGE SCALE GENOMIC DNA]</scope>
    <source>
        <strain evidence="3 4">DSM 17976</strain>
    </source>
</reference>
<dbReference type="PANTHER" id="PTHR30336:SF4">
    <property type="entry name" value="ENVELOPE BIOGENESIS FACTOR ELYC"/>
    <property type="match status" value="1"/>
</dbReference>
<dbReference type="GO" id="GO:0000270">
    <property type="term" value="P:peptidoglycan metabolic process"/>
    <property type="evidence" value="ECO:0007669"/>
    <property type="project" value="TreeGrafter"/>
</dbReference>
<comment type="caution">
    <text evidence="3">The sequence shown here is derived from an EMBL/GenBank/DDBJ whole genome shotgun (WGS) entry which is preliminary data.</text>
</comment>
<evidence type="ECO:0000256" key="1">
    <source>
        <dbReference type="SAM" id="Phobius"/>
    </source>
</evidence>
<dbReference type="EMBL" id="JACIBY010000012">
    <property type="protein sequence ID" value="MBB3840847.1"/>
    <property type="molecule type" value="Genomic_DNA"/>
</dbReference>
<gene>
    <name evidence="3" type="ORF">FHS57_004867</name>
</gene>
<dbReference type="Pfam" id="PF02698">
    <property type="entry name" value="DUF218"/>
    <property type="match status" value="1"/>
</dbReference>
<dbReference type="CDD" id="cd06259">
    <property type="entry name" value="YdcF-like"/>
    <property type="match status" value="1"/>
</dbReference>
<keyword evidence="1" id="KW-0472">Membrane</keyword>
<organism evidence="3 4">
    <name type="scientific">Runella defluvii</name>
    <dbReference type="NCBI Taxonomy" id="370973"/>
    <lineage>
        <taxon>Bacteria</taxon>
        <taxon>Pseudomonadati</taxon>
        <taxon>Bacteroidota</taxon>
        <taxon>Cytophagia</taxon>
        <taxon>Cytophagales</taxon>
        <taxon>Spirosomataceae</taxon>
        <taxon>Runella</taxon>
    </lineage>
</organism>
<dbReference type="Proteomes" id="UP000541352">
    <property type="component" value="Unassembled WGS sequence"/>
</dbReference>
<feature type="transmembrane region" description="Helical" evidence="1">
    <location>
        <begin position="12"/>
        <end position="29"/>
    </location>
</feature>
<dbReference type="InterPro" id="IPR014729">
    <property type="entry name" value="Rossmann-like_a/b/a_fold"/>
</dbReference>
<dbReference type="RefSeq" id="WP_221225714.1">
    <property type="nucleotide sequence ID" value="NZ_JACIBY010000012.1"/>
</dbReference>
<evidence type="ECO:0000259" key="2">
    <source>
        <dbReference type="Pfam" id="PF02698"/>
    </source>
</evidence>
<evidence type="ECO:0000313" key="3">
    <source>
        <dbReference type="EMBL" id="MBB3840847.1"/>
    </source>
</evidence>
<dbReference type="InterPro" id="IPR051599">
    <property type="entry name" value="Cell_Envelope_Assoc"/>
</dbReference>
<protein>
    <submittedName>
        <fullName evidence="3">Uncharacterized SAM-binding protein YcdF (DUF218 family)</fullName>
    </submittedName>
</protein>
<feature type="transmembrane region" description="Helical" evidence="1">
    <location>
        <begin position="36"/>
        <end position="55"/>
    </location>
</feature>
<feature type="domain" description="DUF218" evidence="2">
    <location>
        <begin position="94"/>
        <end position="244"/>
    </location>
</feature>
<evidence type="ECO:0000313" key="4">
    <source>
        <dbReference type="Proteomes" id="UP000541352"/>
    </source>
</evidence>
<keyword evidence="1" id="KW-0812">Transmembrane</keyword>
<dbReference type="GO" id="GO:0043164">
    <property type="term" value="P:Gram-negative-bacterium-type cell wall biogenesis"/>
    <property type="evidence" value="ECO:0007669"/>
    <property type="project" value="TreeGrafter"/>
</dbReference>
<dbReference type="AlphaFoldDB" id="A0A7W5ZNR2"/>